<evidence type="ECO:0000256" key="6">
    <source>
        <dbReference type="ARBA" id="ARBA00023136"/>
    </source>
</evidence>
<keyword evidence="7" id="KW-0924">Ammonia transport</keyword>
<comment type="similarity">
    <text evidence="2">Belongs to the ammonia transporter channel (TC 1.A.11.2) family.</text>
</comment>
<dbReference type="PANTHER" id="PTHR43029">
    <property type="entry name" value="AMMONIUM TRANSPORTER MEP2"/>
    <property type="match status" value="1"/>
</dbReference>
<evidence type="ECO:0000256" key="9">
    <source>
        <dbReference type="SAM" id="Phobius"/>
    </source>
</evidence>
<gene>
    <name evidence="11" type="ORF">M440DRAFT_22576</name>
</gene>
<evidence type="ECO:0000256" key="2">
    <source>
        <dbReference type="ARBA" id="ARBA00005887"/>
    </source>
</evidence>
<evidence type="ECO:0000256" key="1">
    <source>
        <dbReference type="ARBA" id="ARBA00004141"/>
    </source>
</evidence>
<feature type="region of interest" description="Disordered" evidence="8">
    <location>
        <begin position="200"/>
        <end position="223"/>
    </location>
</feature>
<feature type="transmembrane region" description="Helical" evidence="9">
    <location>
        <begin position="134"/>
        <end position="154"/>
    </location>
</feature>
<keyword evidence="5 9" id="KW-1133">Transmembrane helix</keyword>
<dbReference type="Gene3D" id="1.10.3430.10">
    <property type="entry name" value="Ammonium transporter AmtB like domains"/>
    <property type="match status" value="2"/>
</dbReference>
<evidence type="ECO:0000313" key="12">
    <source>
        <dbReference type="Proteomes" id="UP000240760"/>
    </source>
</evidence>
<reference evidence="11 12" key="1">
    <citation type="submission" date="2016-07" db="EMBL/GenBank/DDBJ databases">
        <title>Multiple horizontal gene transfer events from other fungi enriched the ability of initially mycotrophic Trichoderma (Ascomycota) to feed on dead plant biomass.</title>
        <authorList>
            <consortium name="DOE Joint Genome Institute"/>
            <person name="Aerts A."/>
            <person name="Atanasova L."/>
            <person name="Chenthamara K."/>
            <person name="Zhang J."/>
            <person name="Grujic M."/>
            <person name="Henrissat B."/>
            <person name="Kuo A."/>
            <person name="Salamov A."/>
            <person name="Lipzen A."/>
            <person name="Labutti K."/>
            <person name="Barry K."/>
            <person name="Miao Y."/>
            <person name="Rahimi M.J."/>
            <person name="Shen Q."/>
            <person name="Grigoriev I.V."/>
            <person name="Kubicek C.P."/>
            <person name="Druzhinina I.S."/>
        </authorList>
    </citation>
    <scope>NUCLEOTIDE SEQUENCE [LARGE SCALE GENOMIC DNA]</scope>
    <source>
        <strain evidence="11 12">ATCC 18648</strain>
    </source>
</reference>
<comment type="subcellular location">
    <subcellularLocation>
        <location evidence="1">Membrane</location>
        <topology evidence="1">Multi-pass membrane protein</topology>
    </subcellularLocation>
</comment>
<evidence type="ECO:0000256" key="8">
    <source>
        <dbReference type="SAM" id="MobiDB-lite"/>
    </source>
</evidence>
<evidence type="ECO:0000256" key="5">
    <source>
        <dbReference type="ARBA" id="ARBA00022989"/>
    </source>
</evidence>
<dbReference type="Pfam" id="PF00909">
    <property type="entry name" value="Ammonium_transp"/>
    <property type="match status" value="1"/>
</dbReference>
<feature type="domain" description="Ammonium transporter AmtB-like" evidence="10">
    <location>
        <begin position="78"/>
        <end position="184"/>
    </location>
</feature>
<dbReference type="EMBL" id="KZ679142">
    <property type="protein sequence ID" value="PTB72300.1"/>
    <property type="molecule type" value="Genomic_DNA"/>
</dbReference>
<evidence type="ECO:0000259" key="10">
    <source>
        <dbReference type="Pfam" id="PF00909"/>
    </source>
</evidence>
<dbReference type="GO" id="GO:0005886">
    <property type="term" value="C:plasma membrane"/>
    <property type="evidence" value="ECO:0007669"/>
    <property type="project" value="TreeGrafter"/>
</dbReference>
<dbReference type="PANTHER" id="PTHR43029:SF10">
    <property type="entry name" value="AMMONIUM TRANSPORTER MEP2"/>
    <property type="match status" value="1"/>
</dbReference>
<evidence type="ECO:0000256" key="3">
    <source>
        <dbReference type="ARBA" id="ARBA00022448"/>
    </source>
</evidence>
<dbReference type="STRING" id="983965.A0A2T4BSL7"/>
<evidence type="ECO:0000256" key="4">
    <source>
        <dbReference type="ARBA" id="ARBA00022692"/>
    </source>
</evidence>
<feature type="transmembrane region" description="Helical" evidence="9">
    <location>
        <begin position="70"/>
        <end position="92"/>
    </location>
</feature>
<keyword evidence="3" id="KW-0813">Transport</keyword>
<dbReference type="OrthoDB" id="534912at2759"/>
<evidence type="ECO:0000256" key="7">
    <source>
        <dbReference type="ARBA" id="ARBA00023177"/>
    </source>
</evidence>
<keyword evidence="4 9" id="KW-0812">Transmembrane</keyword>
<keyword evidence="6 9" id="KW-0472">Membrane</keyword>
<sequence>MSTPPGVVAYNGTTGKADSGRSSGVSDLNIFYDTGNMAWITVSAALVLLMIPGVGFFYSGLARRKSALSLILLSMFLIGVDDALDIFAVHGIGGMAGNIMTGIFGTSTIASLDGSTVPRIGWIQHHWVQLGNQLAGICAAFGWSFTLTCIILFLMNLIPGLSLRVSAEDEEVGVDDCQLGEFAYDYVELTRTVTDGVPLATTPPVMSSSSSTAEKHSAEKMPV</sequence>
<dbReference type="InterPro" id="IPR024041">
    <property type="entry name" value="NH4_transpt_AmtB-like_dom"/>
</dbReference>
<organism evidence="11 12">
    <name type="scientific">Trichoderma longibrachiatum ATCC 18648</name>
    <dbReference type="NCBI Taxonomy" id="983965"/>
    <lineage>
        <taxon>Eukaryota</taxon>
        <taxon>Fungi</taxon>
        <taxon>Dikarya</taxon>
        <taxon>Ascomycota</taxon>
        <taxon>Pezizomycotina</taxon>
        <taxon>Sordariomycetes</taxon>
        <taxon>Hypocreomycetidae</taxon>
        <taxon>Hypocreales</taxon>
        <taxon>Hypocreaceae</taxon>
        <taxon>Trichoderma</taxon>
    </lineage>
</organism>
<dbReference type="Proteomes" id="UP000240760">
    <property type="component" value="Unassembled WGS sequence"/>
</dbReference>
<accession>A0A2T4BSL7</accession>
<name>A0A2T4BSL7_TRILO</name>
<dbReference type="SUPFAM" id="SSF111352">
    <property type="entry name" value="Ammonium transporter"/>
    <property type="match status" value="2"/>
</dbReference>
<keyword evidence="12" id="KW-1185">Reference proteome</keyword>
<feature type="transmembrane region" description="Helical" evidence="9">
    <location>
        <begin position="37"/>
        <end position="58"/>
    </location>
</feature>
<feature type="compositionally biased region" description="Basic and acidic residues" evidence="8">
    <location>
        <begin position="213"/>
        <end position="223"/>
    </location>
</feature>
<dbReference type="AlphaFoldDB" id="A0A2T4BSL7"/>
<dbReference type="InterPro" id="IPR029020">
    <property type="entry name" value="Ammonium/urea_transptr"/>
</dbReference>
<dbReference type="InterPro" id="IPR001905">
    <property type="entry name" value="Ammonium_transpt"/>
</dbReference>
<evidence type="ECO:0000313" key="11">
    <source>
        <dbReference type="EMBL" id="PTB72300.1"/>
    </source>
</evidence>
<protein>
    <recommendedName>
        <fullName evidence="10">Ammonium transporter AmtB-like domain-containing protein</fullName>
    </recommendedName>
</protein>
<dbReference type="GO" id="GO:0008519">
    <property type="term" value="F:ammonium channel activity"/>
    <property type="evidence" value="ECO:0007669"/>
    <property type="project" value="InterPro"/>
</dbReference>
<proteinExistence type="inferred from homology"/>